<dbReference type="InterPro" id="IPR005123">
    <property type="entry name" value="Oxoglu/Fe-dep_dioxygenase_dom"/>
</dbReference>
<evidence type="ECO:0000256" key="6">
    <source>
        <dbReference type="SAM" id="MobiDB-lite"/>
    </source>
</evidence>
<feature type="binding site" evidence="5">
    <location>
        <position position="329"/>
    </location>
    <ligand>
        <name>Fe cation</name>
        <dbReference type="ChEBI" id="CHEBI:24875"/>
        <note>catalytic</note>
    </ligand>
</feature>
<dbReference type="Pfam" id="PF13532">
    <property type="entry name" value="2OG-FeII_Oxy_2"/>
    <property type="match status" value="1"/>
</dbReference>
<dbReference type="SUPFAM" id="SSF51197">
    <property type="entry name" value="Clavaminate synthase-like"/>
    <property type="match status" value="1"/>
</dbReference>
<keyword evidence="1 5" id="KW-0479">Metal-binding</keyword>
<dbReference type="STRING" id="109895.A0A507ECF5"/>
<evidence type="ECO:0000256" key="5">
    <source>
        <dbReference type="PIRSR" id="PIRSR604574-2"/>
    </source>
</evidence>
<keyword evidence="3" id="KW-0560">Oxidoreductase</keyword>
<dbReference type="GO" id="GO:0051213">
    <property type="term" value="F:dioxygenase activity"/>
    <property type="evidence" value="ECO:0007669"/>
    <property type="project" value="UniProtKB-KW"/>
</dbReference>
<sequence>MGKKKRIILPPDSPAWANQTAFRIAERSWKRRTIPAQLRETLLDPGGDCTAALDSGQLRRVDLAEDPRKLCRGFGANGEAATAYAVRDIPGLVVIPGLFSGPAQAGVVRACLAEYTAHPNVTNLDTHWRLPASGLWGLYERERNGLDVDVLEMRHDGKVPSVKEEGYGDVPDQNATDEKVRIDPPTTATHYLKAMTASQALPRLRWTSLGFQYNWSNKTYHLDRHAPMPVLIDELCGAVVAAIANLTAYPAEKWKSEAGIVNFYQLRDLLMAHQDRSEENSEAPLVSFSFGNSCIFLIGTDSRDDIPTPILLRSGDVLVMHGASRRAFHSVPRILENTIPEYLAPEHIDDKEWPPFYEYLKDARVNVNVRQVF</sequence>
<feature type="binding site" evidence="5">
    <location>
        <position position="273"/>
    </location>
    <ligand>
        <name>Fe cation</name>
        <dbReference type="ChEBI" id="CHEBI:24875"/>
        <note>catalytic</note>
    </ligand>
</feature>
<organism evidence="8 9">
    <name type="scientific">Powellomyces hirtus</name>
    <dbReference type="NCBI Taxonomy" id="109895"/>
    <lineage>
        <taxon>Eukaryota</taxon>
        <taxon>Fungi</taxon>
        <taxon>Fungi incertae sedis</taxon>
        <taxon>Chytridiomycota</taxon>
        <taxon>Chytridiomycota incertae sedis</taxon>
        <taxon>Chytridiomycetes</taxon>
        <taxon>Spizellomycetales</taxon>
        <taxon>Powellomycetaceae</taxon>
        <taxon>Powellomyces</taxon>
    </lineage>
</organism>
<evidence type="ECO:0000313" key="9">
    <source>
        <dbReference type="Proteomes" id="UP000318582"/>
    </source>
</evidence>
<evidence type="ECO:0000256" key="2">
    <source>
        <dbReference type="ARBA" id="ARBA00022964"/>
    </source>
</evidence>
<dbReference type="AlphaFoldDB" id="A0A507ECF5"/>
<dbReference type="PANTHER" id="PTHR16557">
    <property type="entry name" value="ALKYLATED DNA REPAIR PROTEIN ALKB-RELATED"/>
    <property type="match status" value="1"/>
</dbReference>
<keyword evidence="2" id="KW-0223">Dioxygenase</keyword>
<evidence type="ECO:0000259" key="7">
    <source>
        <dbReference type="PROSITE" id="PS51471"/>
    </source>
</evidence>
<keyword evidence="9" id="KW-1185">Reference proteome</keyword>
<dbReference type="GO" id="GO:0005634">
    <property type="term" value="C:nucleus"/>
    <property type="evidence" value="ECO:0007669"/>
    <property type="project" value="TreeGrafter"/>
</dbReference>
<accession>A0A507ECF5</accession>
<gene>
    <name evidence="8" type="ORF">PhCBS80983_g01326</name>
</gene>
<dbReference type="GO" id="GO:0046872">
    <property type="term" value="F:metal ion binding"/>
    <property type="evidence" value="ECO:0007669"/>
    <property type="project" value="UniProtKB-KW"/>
</dbReference>
<dbReference type="GO" id="GO:0005737">
    <property type="term" value="C:cytoplasm"/>
    <property type="evidence" value="ECO:0007669"/>
    <property type="project" value="TreeGrafter"/>
</dbReference>
<dbReference type="Gene3D" id="2.60.120.590">
    <property type="entry name" value="Alpha-ketoglutarate-dependent dioxygenase AlkB-like"/>
    <property type="match status" value="1"/>
</dbReference>
<evidence type="ECO:0000256" key="4">
    <source>
        <dbReference type="ARBA" id="ARBA00023004"/>
    </source>
</evidence>
<dbReference type="InterPro" id="IPR004574">
    <property type="entry name" value="Alkb"/>
</dbReference>
<comment type="caution">
    <text evidence="8">The sequence shown here is derived from an EMBL/GenBank/DDBJ whole genome shotgun (WGS) entry which is preliminary data.</text>
</comment>
<evidence type="ECO:0000313" key="8">
    <source>
        <dbReference type="EMBL" id="TPX61027.1"/>
    </source>
</evidence>
<dbReference type="InterPro" id="IPR037151">
    <property type="entry name" value="AlkB-like_sf"/>
</dbReference>
<feature type="binding site" evidence="5">
    <location>
        <position position="275"/>
    </location>
    <ligand>
        <name>Fe cation</name>
        <dbReference type="ChEBI" id="CHEBI:24875"/>
        <note>catalytic</note>
    </ligand>
</feature>
<dbReference type="EMBL" id="QEAQ01000010">
    <property type="protein sequence ID" value="TPX61027.1"/>
    <property type="molecule type" value="Genomic_DNA"/>
</dbReference>
<feature type="domain" description="Fe2OG dioxygenase" evidence="7">
    <location>
        <begin position="255"/>
        <end position="373"/>
    </location>
</feature>
<keyword evidence="4 5" id="KW-0408">Iron</keyword>
<protein>
    <recommendedName>
        <fullName evidence="7">Fe2OG dioxygenase domain-containing protein</fullName>
    </recommendedName>
</protein>
<comment type="cofactor">
    <cofactor evidence="5">
        <name>Fe(2+)</name>
        <dbReference type="ChEBI" id="CHEBI:29033"/>
    </cofactor>
    <text evidence="5">Binds 1 Fe(2+) ion per subunit.</text>
</comment>
<evidence type="ECO:0000256" key="1">
    <source>
        <dbReference type="ARBA" id="ARBA00022723"/>
    </source>
</evidence>
<reference evidence="8 9" key="1">
    <citation type="journal article" date="2019" name="Sci. Rep.">
        <title>Comparative genomics of chytrid fungi reveal insights into the obligate biotrophic and pathogenic lifestyle of Synchytrium endobioticum.</title>
        <authorList>
            <person name="van de Vossenberg B.T.L.H."/>
            <person name="Warris S."/>
            <person name="Nguyen H.D.T."/>
            <person name="van Gent-Pelzer M.P.E."/>
            <person name="Joly D.L."/>
            <person name="van de Geest H.C."/>
            <person name="Bonants P.J.M."/>
            <person name="Smith D.S."/>
            <person name="Levesque C.A."/>
            <person name="van der Lee T.A.J."/>
        </authorList>
    </citation>
    <scope>NUCLEOTIDE SEQUENCE [LARGE SCALE GENOMIC DNA]</scope>
    <source>
        <strain evidence="8 9">CBS 809.83</strain>
    </source>
</reference>
<dbReference type="Proteomes" id="UP000318582">
    <property type="component" value="Unassembled WGS sequence"/>
</dbReference>
<proteinExistence type="predicted"/>
<dbReference type="InterPro" id="IPR027450">
    <property type="entry name" value="AlkB-like"/>
</dbReference>
<name>A0A507ECF5_9FUNG</name>
<dbReference type="PANTHER" id="PTHR16557:SF2">
    <property type="entry name" value="NUCLEIC ACID DIOXYGENASE ALKBH1"/>
    <property type="match status" value="1"/>
</dbReference>
<feature type="region of interest" description="Disordered" evidence="6">
    <location>
        <begin position="161"/>
        <end position="180"/>
    </location>
</feature>
<dbReference type="PROSITE" id="PS51471">
    <property type="entry name" value="FE2OG_OXY"/>
    <property type="match status" value="1"/>
</dbReference>
<evidence type="ECO:0000256" key="3">
    <source>
        <dbReference type="ARBA" id="ARBA00023002"/>
    </source>
</evidence>